<evidence type="ECO:0000256" key="1">
    <source>
        <dbReference type="SAM" id="MobiDB-lite"/>
    </source>
</evidence>
<protein>
    <recommendedName>
        <fullName evidence="4">NHL repeat-containing protein</fullName>
    </recommendedName>
</protein>
<dbReference type="SUPFAM" id="SSF101898">
    <property type="entry name" value="NHL repeat"/>
    <property type="match status" value="1"/>
</dbReference>
<keyword evidence="3" id="KW-1185">Reference proteome</keyword>
<reference evidence="2" key="1">
    <citation type="journal article" date="2014" name="Int. J. Syst. Evol. Microbiol.">
        <title>Complete genome sequence of Corynebacterium casei LMG S-19264T (=DSM 44701T), isolated from a smear-ripened cheese.</title>
        <authorList>
            <consortium name="US DOE Joint Genome Institute (JGI-PGF)"/>
            <person name="Walter F."/>
            <person name="Albersmeier A."/>
            <person name="Kalinowski J."/>
            <person name="Ruckert C."/>
        </authorList>
    </citation>
    <scope>NUCLEOTIDE SEQUENCE</scope>
    <source>
        <strain evidence="2">CGMCC 1.10998</strain>
    </source>
</reference>
<evidence type="ECO:0000313" key="3">
    <source>
        <dbReference type="Proteomes" id="UP000637423"/>
    </source>
</evidence>
<dbReference type="InterPro" id="IPR011042">
    <property type="entry name" value="6-blade_b-propeller_TolB-like"/>
</dbReference>
<dbReference type="Gene3D" id="2.120.10.30">
    <property type="entry name" value="TolB, C-terminal domain"/>
    <property type="match status" value="6"/>
</dbReference>
<gene>
    <name evidence="2" type="ORF">GCM10011396_37950</name>
</gene>
<evidence type="ECO:0000313" key="2">
    <source>
        <dbReference type="EMBL" id="GGC87056.1"/>
    </source>
</evidence>
<organism evidence="2 3">
    <name type="scientific">Undibacterium terreum</name>
    <dbReference type="NCBI Taxonomy" id="1224302"/>
    <lineage>
        <taxon>Bacteria</taxon>
        <taxon>Pseudomonadati</taxon>
        <taxon>Pseudomonadota</taxon>
        <taxon>Betaproteobacteria</taxon>
        <taxon>Burkholderiales</taxon>
        <taxon>Oxalobacteraceae</taxon>
        <taxon>Undibacterium</taxon>
    </lineage>
</organism>
<dbReference type="Proteomes" id="UP000637423">
    <property type="component" value="Unassembled WGS sequence"/>
</dbReference>
<comment type="caution">
    <text evidence="2">The sequence shown here is derived from an EMBL/GenBank/DDBJ whole genome shotgun (WGS) entry which is preliminary data.</text>
</comment>
<dbReference type="PANTHER" id="PTHR13833">
    <property type="match status" value="1"/>
</dbReference>
<feature type="region of interest" description="Disordered" evidence="1">
    <location>
        <begin position="44"/>
        <end position="69"/>
    </location>
</feature>
<dbReference type="PANTHER" id="PTHR13833:SF71">
    <property type="entry name" value="NHL DOMAIN-CONTAINING PROTEIN"/>
    <property type="match status" value="1"/>
</dbReference>
<accession>A0A916UU32</accession>
<sequence>MTANALLNKSTFLSISFEGPYWLALTCLISALLLTACGGGSSSSIGSGNPTPPSGGSGVSPGGDNSNGAGTIVVGNNGPVIGTLPSVASQLKLVAGNTSTAGNLDGATSVAKFNGASTMVVDSFGNIVVWDAGNSVLRKITPGGQVSTLAGHYVVDANTADWCSDGLGAAANLQSIGAMTAGNNGDIYVVDNGCAVVRKITSAGLVTKFASPLTDGSGGYTKGSYTSRYIAFDRSSSNLYILLGSFQDWTGAGFQMDPSFIYGGMIRQITPSGTVTTIASSSGTSALYTGIVTDGAGNLYISDFNRSAILKLDKTGLVSTLAIDAPGSLLTDANGNLVSVDVFQGIKTFSIAGKLIRTMQAPFLPDIGNGQPNSIANLPLTFDTSNNLLVGANTSVKMVTSDGIVSTLAGVDPDYGYSDGVGALAQFHSPTGLAADGAGNVYVADRLNYIVRKITPNGVVSTFAGTAGKSGLIDGAGAAALFVAPMGLAIDPAGNIYVLDLLGSQMAIRKITSTGIVSTIYSGGNALTLTAIAVDANGNIYVANHDYNARMDQIQRVSGAGQLTSYLTLGDTVSSFAIDGKGDVFVVTNNALRKLTPQGVKTIIAGKVGDASVKDGVGISAGLGAASKIAIDAGGNFFLSDFANHLVRRVTPQGVVTTYLGKYGNSGINLGIAPGSLFAPNALAISGTTLYIASGNAILAGQ</sequence>
<evidence type="ECO:0008006" key="4">
    <source>
        <dbReference type="Google" id="ProtNLM"/>
    </source>
</evidence>
<name>A0A916UU32_9BURK</name>
<dbReference type="AlphaFoldDB" id="A0A916UU32"/>
<dbReference type="RefSeq" id="WP_188567701.1">
    <property type="nucleotide sequence ID" value="NZ_BMED01000004.1"/>
</dbReference>
<dbReference type="EMBL" id="BMED01000004">
    <property type="protein sequence ID" value="GGC87056.1"/>
    <property type="molecule type" value="Genomic_DNA"/>
</dbReference>
<reference evidence="2" key="2">
    <citation type="submission" date="2020-09" db="EMBL/GenBank/DDBJ databases">
        <authorList>
            <person name="Sun Q."/>
            <person name="Zhou Y."/>
        </authorList>
    </citation>
    <scope>NUCLEOTIDE SEQUENCE</scope>
    <source>
        <strain evidence="2">CGMCC 1.10998</strain>
    </source>
</reference>
<proteinExistence type="predicted"/>
<dbReference type="SUPFAM" id="SSF63829">
    <property type="entry name" value="Calcium-dependent phosphotriesterase"/>
    <property type="match status" value="1"/>
</dbReference>